<comment type="similarity">
    <text evidence="2">Belongs to the band 7/mec-2 family.</text>
</comment>
<dbReference type="PANTHER" id="PTHR10264">
    <property type="entry name" value="BAND 7 PROTEIN-RELATED"/>
    <property type="match status" value="1"/>
</dbReference>
<dbReference type="PRINTS" id="PR00721">
    <property type="entry name" value="STOMATIN"/>
</dbReference>
<reference evidence="5 6" key="1">
    <citation type="journal article" date="2020" name="J Geophys Res Biogeosci">
        <title>Magnetotaxis as an Adaptation to Enable Bacterial Shuttling of Microbial Sulfur and Sulfur Cycling Across Aquatic Oxic#Anoxic Interfaces.</title>
        <authorList>
            <person name="Li J."/>
            <person name="Liu P."/>
            <person name="Wang J."/>
            <person name="Roberts A.P."/>
            <person name="Pan Y."/>
        </authorList>
    </citation>
    <scope>NUCLEOTIDE SEQUENCE [LARGE SCALE GENOMIC DNA]</scope>
    <source>
        <strain evidence="5 6">MYR-1_YQ</strain>
    </source>
</reference>
<dbReference type="InterPro" id="IPR001972">
    <property type="entry name" value="Stomatin_HflK_fam"/>
</dbReference>
<proteinExistence type="inferred from homology"/>
<dbReference type="InterPro" id="IPR001107">
    <property type="entry name" value="Band_7"/>
</dbReference>
<feature type="transmembrane region" description="Helical" evidence="3">
    <location>
        <begin position="6"/>
        <end position="25"/>
    </location>
</feature>
<keyword evidence="3" id="KW-0472">Membrane</keyword>
<sequence length="269" mass="30350">MFSGSYAMFVLFAVMFFLWSAVKILNEYERGVVFRLGRVVPLRGPGLVLILPVLDKLVRVSLRTVTMDVPSQDIITKDNVTVKVNAVVYFRVIDPIRAVTEIEDYYFGTSQIAQTTLRSVLGQSHLDDLLSKRDEINSELQRIIDQQTEPWGIKVTAVETKNVDLPAEMQRAIAKQAEAERERRAKIIHAEGEQQAAQKLADAAKIIASESGTLQLRYLQTLTEISAEKNSTIIFPLPIDLITPFLDFFKRNDERPAPAVKLPTRPPQQ</sequence>
<dbReference type="EMBL" id="JABXWD010000228">
    <property type="protein sequence ID" value="MBV6342285.1"/>
    <property type="molecule type" value="Genomic_DNA"/>
</dbReference>
<dbReference type="InterPro" id="IPR043202">
    <property type="entry name" value="Band-7_stomatin-like"/>
</dbReference>
<dbReference type="SUPFAM" id="SSF117892">
    <property type="entry name" value="Band 7/SPFH domain"/>
    <property type="match status" value="1"/>
</dbReference>
<keyword evidence="6" id="KW-1185">Reference proteome</keyword>
<organism evidence="5 6">
    <name type="scientific">Candidatus Magnetobacterium casense</name>
    <dbReference type="NCBI Taxonomy" id="1455061"/>
    <lineage>
        <taxon>Bacteria</taxon>
        <taxon>Pseudomonadati</taxon>
        <taxon>Nitrospirota</taxon>
        <taxon>Thermodesulfovibrionia</taxon>
        <taxon>Thermodesulfovibrionales</taxon>
        <taxon>Candidatus Magnetobacteriaceae</taxon>
        <taxon>Candidatus Magnetobacterium</taxon>
    </lineage>
</organism>
<protein>
    <submittedName>
        <fullName evidence="5">Slipin family protein</fullName>
    </submittedName>
</protein>
<keyword evidence="3" id="KW-1133">Transmembrane helix</keyword>
<dbReference type="Pfam" id="PF01145">
    <property type="entry name" value="Band_7"/>
    <property type="match status" value="1"/>
</dbReference>
<keyword evidence="3" id="KW-0812">Transmembrane</keyword>
<dbReference type="InterPro" id="IPR036013">
    <property type="entry name" value="Band_7/SPFH_dom_sf"/>
</dbReference>
<gene>
    <name evidence="5" type="ORF">HWQ67_11870</name>
</gene>
<evidence type="ECO:0000259" key="4">
    <source>
        <dbReference type="SMART" id="SM00244"/>
    </source>
</evidence>
<evidence type="ECO:0000313" key="5">
    <source>
        <dbReference type="EMBL" id="MBV6342285.1"/>
    </source>
</evidence>
<dbReference type="PANTHER" id="PTHR10264:SF19">
    <property type="entry name" value="AT06885P-RELATED"/>
    <property type="match status" value="1"/>
</dbReference>
<evidence type="ECO:0000256" key="1">
    <source>
        <dbReference type="ARBA" id="ARBA00004167"/>
    </source>
</evidence>
<dbReference type="CDD" id="cd08826">
    <property type="entry name" value="SPFH_eoslipins_u1"/>
    <property type="match status" value="1"/>
</dbReference>
<evidence type="ECO:0000256" key="3">
    <source>
        <dbReference type="SAM" id="Phobius"/>
    </source>
</evidence>
<feature type="domain" description="Band 7" evidence="4">
    <location>
        <begin position="20"/>
        <end position="177"/>
    </location>
</feature>
<dbReference type="RefSeq" id="WP_255317252.1">
    <property type="nucleotide sequence ID" value="NZ_JABXWD010000228.1"/>
</dbReference>
<evidence type="ECO:0000313" key="6">
    <source>
        <dbReference type="Proteomes" id="UP001196980"/>
    </source>
</evidence>
<dbReference type="Gene3D" id="3.30.479.30">
    <property type="entry name" value="Band 7 domain"/>
    <property type="match status" value="1"/>
</dbReference>
<dbReference type="SMART" id="SM00244">
    <property type="entry name" value="PHB"/>
    <property type="match status" value="1"/>
</dbReference>
<dbReference type="Gene3D" id="6.10.250.2090">
    <property type="match status" value="1"/>
</dbReference>
<name>A0ABS6S091_9BACT</name>
<comment type="caution">
    <text evidence="5">The sequence shown here is derived from an EMBL/GenBank/DDBJ whole genome shotgun (WGS) entry which is preliminary data.</text>
</comment>
<evidence type="ECO:0000256" key="2">
    <source>
        <dbReference type="ARBA" id="ARBA00008164"/>
    </source>
</evidence>
<accession>A0ABS6S091</accession>
<comment type="subcellular location">
    <subcellularLocation>
        <location evidence="1">Membrane</location>
        <topology evidence="1">Single-pass membrane protein</topology>
    </subcellularLocation>
</comment>
<dbReference type="Proteomes" id="UP001196980">
    <property type="component" value="Unassembled WGS sequence"/>
</dbReference>